<dbReference type="KEGG" id="samy:DB32_000249"/>
<dbReference type="Pfam" id="PF12680">
    <property type="entry name" value="SnoaL_2"/>
    <property type="match status" value="1"/>
</dbReference>
<dbReference type="InterPro" id="IPR037401">
    <property type="entry name" value="SnoaL-like"/>
</dbReference>
<dbReference type="SUPFAM" id="SSF54427">
    <property type="entry name" value="NTF2-like"/>
    <property type="match status" value="1"/>
</dbReference>
<dbReference type="EMBL" id="CP011125">
    <property type="protein sequence ID" value="AKF03100.1"/>
    <property type="molecule type" value="Genomic_DNA"/>
</dbReference>
<protein>
    <recommendedName>
        <fullName evidence="1">SnoaL-like domain-containing protein</fullName>
    </recommendedName>
</protein>
<gene>
    <name evidence="2" type="ORF">DB32_000249</name>
</gene>
<accession>A0A0F6VYT3</accession>
<sequence length="128" mass="14430">MSVAHIRDRLVELVRACEAGHTLDAIERFYAEDVVVFENYERARSGRAACVEYERAALAEQPRPPKLVARAMAADEASGVSFVEWVIRFVGRDGRPMRLEEVAVQRWSGGAIVEERFFYEGAIDEGEP</sequence>
<dbReference type="InterPro" id="IPR032710">
    <property type="entry name" value="NTF2-like_dom_sf"/>
</dbReference>
<dbReference type="Proteomes" id="UP000034883">
    <property type="component" value="Chromosome"/>
</dbReference>
<reference evidence="2 3" key="1">
    <citation type="submission" date="2015-03" db="EMBL/GenBank/DDBJ databases">
        <title>Genome assembly of Sandaracinus amylolyticus DSM 53668.</title>
        <authorList>
            <person name="Sharma G."/>
            <person name="Subramanian S."/>
        </authorList>
    </citation>
    <scope>NUCLEOTIDE SEQUENCE [LARGE SCALE GENOMIC DNA]</scope>
    <source>
        <strain evidence="2 3">DSM 53668</strain>
    </source>
</reference>
<proteinExistence type="predicted"/>
<dbReference type="Gene3D" id="3.10.450.50">
    <property type="match status" value="1"/>
</dbReference>
<evidence type="ECO:0000313" key="2">
    <source>
        <dbReference type="EMBL" id="AKF03100.1"/>
    </source>
</evidence>
<name>A0A0F6VYT3_9BACT</name>
<keyword evidence="3" id="KW-1185">Reference proteome</keyword>
<dbReference type="AlphaFoldDB" id="A0A0F6VYT3"/>
<evidence type="ECO:0000259" key="1">
    <source>
        <dbReference type="Pfam" id="PF12680"/>
    </source>
</evidence>
<organism evidence="2 3">
    <name type="scientific">Sandaracinus amylolyticus</name>
    <dbReference type="NCBI Taxonomy" id="927083"/>
    <lineage>
        <taxon>Bacteria</taxon>
        <taxon>Pseudomonadati</taxon>
        <taxon>Myxococcota</taxon>
        <taxon>Polyangia</taxon>
        <taxon>Polyangiales</taxon>
        <taxon>Sandaracinaceae</taxon>
        <taxon>Sandaracinus</taxon>
    </lineage>
</organism>
<evidence type="ECO:0000313" key="3">
    <source>
        <dbReference type="Proteomes" id="UP000034883"/>
    </source>
</evidence>
<feature type="domain" description="SnoaL-like" evidence="1">
    <location>
        <begin position="17"/>
        <end position="114"/>
    </location>
</feature>